<gene>
    <name evidence="8" type="ORF">DGMP_31870</name>
</gene>
<keyword evidence="2" id="KW-0808">Transferase</keyword>
<keyword evidence="3" id="KW-0812">Transmembrane</keyword>
<dbReference type="RefSeq" id="WP_228854846.1">
    <property type="nucleotide sequence ID" value="NZ_AP024086.1"/>
</dbReference>
<keyword evidence="9" id="KW-1185">Reference proteome</keyword>
<dbReference type="GO" id="GO:0009103">
    <property type="term" value="P:lipopolysaccharide biosynthetic process"/>
    <property type="evidence" value="ECO:0007669"/>
    <property type="project" value="UniProtKB-KW"/>
</dbReference>
<evidence type="ECO:0000256" key="6">
    <source>
        <dbReference type="ARBA" id="ARBA00023136"/>
    </source>
</evidence>
<dbReference type="GO" id="GO:0099621">
    <property type="term" value="F:undecaprenyl-phosphate 4-deoxy-4-formamido-L-arabinose transferase activity"/>
    <property type="evidence" value="ECO:0007669"/>
    <property type="project" value="TreeGrafter"/>
</dbReference>
<organism evidence="8 9">
    <name type="scientific">Desulfomarina profundi</name>
    <dbReference type="NCBI Taxonomy" id="2772557"/>
    <lineage>
        <taxon>Bacteria</taxon>
        <taxon>Pseudomonadati</taxon>
        <taxon>Thermodesulfobacteriota</taxon>
        <taxon>Desulfobulbia</taxon>
        <taxon>Desulfobulbales</taxon>
        <taxon>Desulfobulbaceae</taxon>
        <taxon>Desulfomarina</taxon>
    </lineage>
</organism>
<evidence type="ECO:0000313" key="9">
    <source>
        <dbReference type="Proteomes" id="UP000826725"/>
    </source>
</evidence>
<keyword evidence="1 8" id="KW-0328">Glycosyltransferase</keyword>
<dbReference type="InterPro" id="IPR050256">
    <property type="entry name" value="Glycosyltransferase_2"/>
</dbReference>
<keyword evidence="4" id="KW-0448">Lipopolysaccharide biosynthesis</keyword>
<evidence type="ECO:0000256" key="2">
    <source>
        <dbReference type="ARBA" id="ARBA00022679"/>
    </source>
</evidence>
<proteinExistence type="predicted"/>
<dbReference type="Pfam" id="PF00535">
    <property type="entry name" value="Glycos_transf_2"/>
    <property type="match status" value="1"/>
</dbReference>
<dbReference type="GO" id="GO:0005886">
    <property type="term" value="C:plasma membrane"/>
    <property type="evidence" value="ECO:0007669"/>
    <property type="project" value="TreeGrafter"/>
</dbReference>
<dbReference type="PANTHER" id="PTHR48090:SF3">
    <property type="entry name" value="UNDECAPRENYL-PHOSPHATE 4-DEOXY-4-FORMAMIDO-L-ARABINOSE TRANSFERASE"/>
    <property type="match status" value="1"/>
</dbReference>
<evidence type="ECO:0000256" key="4">
    <source>
        <dbReference type="ARBA" id="ARBA00022985"/>
    </source>
</evidence>
<accession>A0A8D5JIB1</accession>
<feature type="domain" description="Glycosyltransferase 2-like" evidence="7">
    <location>
        <begin position="17"/>
        <end position="175"/>
    </location>
</feature>
<dbReference type="EMBL" id="AP024086">
    <property type="protein sequence ID" value="BCL62494.1"/>
    <property type="molecule type" value="Genomic_DNA"/>
</dbReference>
<sequence>MFWSNTGEISPMDNTFTVIVPVYNEEESLPAFFEAIEQFLGTSPVPTQVLFINDGSSDESPALLRQRCDTEPHLHYLTLDRNYGLSTAIKAGIDNCNTSLVGYIDADLQTKPEDFLLYFEYFPDYDMVNGIRAKRKDSLIKKLSSKFANSYRRLMINDGISDTCCPLKIIKTDYARQMPFFTGMHRFIPALVQLQGGRVREIPVSHYPRLAGTSKYHLLNRLVGPFFDTLAFRWMRSRYISYGIADRSR</sequence>
<evidence type="ECO:0000259" key="7">
    <source>
        <dbReference type="Pfam" id="PF00535"/>
    </source>
</evidence>
<dbReference type="KEGG" id="dbk:DGMP_31870"/>
<dbReference type="AlphaFoldDB" id="A0A8D5JIB1"/>
<evidence type="ECO:0000256" key="3">
    <source>
        <dbReference type="ARBA" id="ARBA00022692"/>
    </source>
</evidence>
<protein>
    <submittedName>
        <fullName evidence="8">Dolichol-phosphate mannosyltransferase</fullName>
    </submittedName>
</protein>
<dbReference type="InterPro" id="IPR001173">
    <property type="entry name" value="Glyco_trans_2-like"/>
</dbReference>
<dbReference type="Proteomes" id="UP000826725">
    <property type="component" value="Chromosome"/>
</dbReference>
<dbReference type="CDD" id="cd04187">
    <property type="entry name" value="DPM1_like_bac"/>
    <property type="match status" value="1"/>
</dbReference>
<keyword evidence="5" id="KW-1133">Transmembrane helix</keyword>
<evidence type="ECO:0000313" key="8">
    <source>
        <dbReference type="EMBL" id="BCL62494.1"/>
    </source>
</evidence>
<evidence type="ECO:0000256" key="5">
    <source>
        <dbReference type="ARBA" id="ARBA00022989"/>
    </source>
</evidence>
<dbReference type="PANTHER" id="PTHR48090">
    <property type="entry name" value="UNDECAPRENYL-PHOSPHATE 4-DEOXY-4-FORMAMIDO-L-ARABINOSE TRANSFERASE-RELATED"/>
    <property type="match status" value="1"/>
</dbReference>
<evidence type="ECO:0000256" key="1">
    <source>
        <dbReference type="ARBA" id="ARBA00022676"/>
    </source>
</evidence>
<name>A0A8D5JIB1_9BACT</name>
<keyword evidence="6" id="KW-0472">Membrane</keyword>
<reference evidence="8" key="1">
    <citation type="submission" date="2020-09" db="EMBL/GenBank/DDBJ databases">
        <title>Desulfogranum mesoprofundum gen. nov., sp. nov., a novel mesophilic, sulfate-reducing chemolithoautotroph isolated from a deep-sea hydrothermal vent chimney in the Suiyo Seamount.</title>
        <authorList>
            <person name="Hashimoto Y."/>
            <person name="Nakagawa S."/>
        </authorList>
    </citation>
    <scope>NUCLEOTIDE SEQUENCE</scope>
    <source>
        <strain evidence="8">KT2</strain>
    </source>
</reference>